<sequence>MSLIYTYNKKVIQIEETKNESDFEFDIKFIEDKYMAGMKQIQKGFEENKVYTDVLFYPYDSHHYRIIVRQDYYVDFVLALLKHQLLVSVEWS</sequence>
<dbReference type="RefSeq" id="WP_258389280.1">
    <property type="nucleotide sequence ID" value="NZ_CP091430.1"/>
</dbReference>
<evidence type="ECO:0008006" key="3">
    <source>
        <dbReference type="Google" id="ProtNLM"/>
    </source>
</evidence>
<dbReference type="EMBL" id="CP091430">
    <property type="protein sequence ID" value="UVI33227.1"/>
    <property type="molecule type" value="Genomic_DNA"/>
</dbReference>
<protein>
    <recommendedName>
        <fullName evidence="3">Phage protein</fullName>
    </recommendedName>
</protein>
<evidence type="ECO:0000313" key="2">
    <source>
        <dbReference type="Proteomes" id="UP001057877"/>
    </source>
</evidence>
<evidence type="ECO:0000313" key="1">
    <source>
        <dbReference type="EMBL" id="UVI33227.1"/>
    </source>
</evidence>
<accession>A0ABY5SGY1</accession>
<gene>
    <name evidence="1" type="ORF">L1F29_15885</name>
</gene>
<name>A0ABY5SGY1_9BACL</name>
<reference evidence="1" key="1">
    <citation type="submission" date="2022-01" db="EMBL/GenBank/DDBJ databases">
        <title>Paenibacillus spongiae sp. nov., isolated from marine sponge.</title>
        <authorList>
            <person name="Li Z."/>
            <person name="Zhang M."/>
        </authorList>
    </citation>
    <scope>NUCLEOTIDE SEQUENCE</scope>
    <source>
        <strain evidence="1">PHS-Z3</strain>
    </source>
</reference>
<dbReference type="Proteomes" id="UP001057877">
    <property type="component" value="Chromosome"/>
</dbReference>
<proteinExistence type="predicted"/>
<organism evidence="1 2">
    <name type="scientific">Paenibacillus spongiae</name>
    <dbReference type="NCBI Taxonomy" id="2909671"/>
    <lineage>
        <taxon>Bacteria</taxon>
        <taxon>Bacillati</taxon>
        <taxon>Bacillota</taxon>
        <taxon>Bacilli</taxon>
        <taxon>Bacillales</taxon>
        <taxon>Paenibacillaceae</taxon>
        <taxon>Paenibacillus</taxon>
    </lineage>
</organism>
<keyword evidence="2" id="KW-1185">Reference proteome</keyword>